<protein>
    <submittedName>
        <fullName evidence="2">CoA-binding protein</fullName>
    </submittedName>
</protein>
<dbReference type="PANTHER" id="PTHR33303">
    <property type="entry name" value="CYTOPLASMIC PROTEIN-RELATED"/>
    <property type="match status" value="1"/>
</dbReference>
<dbReference type="SUPFAM" id="SSF51735">
    <property type="entry name" value="NAD(P)-binding Rossmann-fold domains"/>
    <property type="match status" value="1"/>
</dbReference>
<gene>
    <name evidence="2" type="ORF">J3U76_10765</name>
</gene>
<organism evidence="2 3">
    <name type="scientific">Oceanisphaera pacifica</name>
    <dbReference type="NCBI Taxonomy" id="2818389"/>
    <lineage>
        <taxon>Bacteria</taxon>
        <taxon>Pseudomonadati</taxon>
        <taxon>Pseudomonadota</taxon>
        <taxon>Gammaproteobacteria</taxon>
        <taxon>Aeromonadales</taxon>
        <taxon>Aeromonadaceae</taxon>
        <taxon>Oceanisphaera</taxon>
    </lineage>
</organism>
<evidence type="ECO:0000313" key="2">
    <source>
        <dbReference type="EMBL" id="MBO1520096.1"/>
    </source>
</evidence>
<dbReference type="InterPro" id="IPR036291">
    <property type="entry name" value="NAD(P)-bd_dom_sf"/>
</dbReference>
<dbReference type="PANTHER" id="PTHR33303:SF2">
    <property type="entry name" value="COA-BINDING DOMAIN-CONTAINING PROTEIN"/>
    <property type="match status" value="1"/>
</dbReference>
<evidence type="ECO:0000313" key="3">
    <source>
        <dbReference type="Proteomes" id="UP000664882"/>
    </source>
</evidence>
<dbReference type="Pfam" id="PF13380">
    <property type="entry name" value="CoA_binding_2"/>
    <property type="match status" value="1"/>
</dbReference>
<dbReference type="Gene3D" id="3.40.50.720">
    <property type="entry name" value="NAD(P)-binding Rossmann-like Domain"/>
    <property type="match status" value="1"/>
</dbReference>
<feature type="domain" description="CoA-binding" evidence="1">
    <location>
        <begin position="17"/>
        <end position="112"/>
    </location>
</feature>
<sequence>MDQFELNPLEKQRLARILEQTKRIALVGASNKPERASFEVMQYLLAQGFEVQPVNPQLAGSLILGQVCVASLDKLALPVDLVNVFRRSEFAAQIADEAVAINARSVWLQEEVINADAAASAKAGQLDYIEDICIKKVHQLLTKSASE</sequence>
<dbReference type="Proteomes" id="UP000664882">
    <property type="component" value="Unassembled WGS sequence"/>
</dbReference>
<dbReference type="InterPro" id="IPR003781">
    <property type="entry name" value="CoA-bd"/>
</dbReference>
<proteinExistence type="predicted"/>
<comment type="caution">
    <text evidence="2">The sequence shown here is derived from an EMBL/GenBank/DDBJ whole genome shotgun (WGS) entry which is preliminary data.</text>
</comment>
<accession>A0ABS3NIP5</accession>
<evidence type="ECO:0000259" key="1">
    <source>
        <dbReference type="SMART" id="SM00881"/>
    </source>
</evidence>
<keyword evidence="3" id="KW-1185">Reference proteome</keyword>
<reference evidence="2 3" key="1">
    <citation type="submission" date="2021-03" db="EMBL/GenBank/DDBJ databases">
        <title>Oceanisphaera sp. nov., isolated from the intestine.</title>
        <authorList>
            <person name="Zhao L.-H."/>
            <person name="Shi L.-F."/>
        </authorList>
    </citation>
    <scope>NUCLEOTIDE SEQUENCE [LARGE SCALE GENOMIC DNA]</scope>
    <source>
        <strain evidence="2 3">DM8</strain>
    </source>
</reference>
<name>A0ABS3NIP5_9GAMM</name>
<dbReference type="SMART" id="SM00881">
    <property type="entry name" value="CoA_binding"/>
    <property type="match status" value="1"/>
</dbReference>
<dbReference type="EMBL" id="JAGDFX010000012">
    <property type="protein sequence ID" value="MBO1520096.1"/>
    <property type="molecule type" value="Genomic_DNA"/>
</dbReference>